<keyword evidence="2" id="KW-1185">Reference proteome</keyword>
<dbReference type="EMBL" id="CAJVPW010015567">
    <property type="protein sequence ID" value="CAG8662982.1"/>
    <property type="molecule type" value="Genomic_DNA"/>
</dbReference>
<evidence type="ECO:0000313" key="1">
    <source>
        <dbReference type="EMBL" id="CAG8662982.1"/>
    </source>
</evidence>
<reference evidence="1" key="1">
    <citation type="submission" date="2021-06" db="EMBL/GenBank/DDBJ databases">
        <authorList>
            <person name="Kallberg Y."/>
            <person name="Tangrot J."/>
            <person name="Rosling A."/>
        </authorList>
    </citation>
    <scope>NUCLEOTIDE SEQUENCE</scope>
    <source>
        <strain evidence="1">28 12/20/2015</strain>
    </source>
</reference>
<sequence>LHNKHAIEELTENQVYNYGLFLIDKILYNSNISSAMCALMPNWNCNWGLCYRNHLIVEKLAWDYEQL</sequence>
<proteinExistence type="predicted"/>
<protein>
    <submittedName>
        <fullName evidence="1">15901_t:CDS:1</fullName>
    </submittedName>
</protein>
<evidence type="ECO:0000313" key="2">
    <source>
        <dbReference type="Proteomes" id="UP000789366"/>
    </source>
</evidence>
<feature type="non-terminal residue" evidence="1">
    <location>
        <position position="1"/>
    </location>
</feature>
<dbReference type="Proteomes" id="UP000789366">
    <property type="component" value="Unassembled WGS sequence"/>
</dbReference>
<accession>A0ACA9NLI6</accession>
<gene>
    <name evidence="1" type="ORF">SPELUC_LOCUS9344</name>
</gene>
<name>A0ACA9NLI6_9GLOM</name>
<organism evidence="1 2">
    <name type="scientific">Cetraspora pellucida</name>
    <dbReference type="NCBI Taxonomy" id="1433469"/>
    <lineage>
        <taxon>Eukaryota</taxon>
        <taxon>Fungi</taxon>
        <taxon>Fungi incertae sedis</taxon>
        <taxon>Mucoromycota</taxon>
        <taxon>Glomeromycotina</taxon>
        <taxon>Glomeromycetes</taxon>
        <taxon>Diversisporales</taxon>
        <taxon>Gigasporaceae</taxon>
        <taxon>Cetraspora</taxon>
    </lineage>
</organism>
<comment type="caution">
    <text evidence="1">The sequence shown here is derived from an EMBL/GenBank/DDBJ whole genome shotgun (WGS) entry which is preliminary data.</text>
</comment>